<dbReference type="PANTHER" id="PTHR37984:SF5">
    <property type="entry name" value="PROTEIN NYNRIN-LIKE"/>
    <property type="match status" value="1"/>
</dbReference>
<feature type="domain" description="Reverse transcriptase" evidence="10">
    <location>
        <begin position="1"/>
        <end position="82"/>
    </location>
</feature>
<dbReference type="GO" id="GO:0004523">
    <property type="term" value="F:RNA-DNA hybrid ribonuclease activity"/>
    <property type="evidence" value="ECO:0007669"/>
    <property type="project" value="UniProtKB-EC"/>
</dbReference>
<dbReference type="InterPro" id="IPR043128">
    <property type="entry name" value="Rev_trsase/Diguanyl_cyclase"/>
</dbReference>
<reference evidence="11 12" key="1">
    <citation type="submission" date="2024-05" db="EMBL/GenBank/DDBJ databases">
        <title>Genome sequencing and assembly of Indian major carp, Cirrhinus mrigala (Hamilton, 1822).</title>
        <authorList>
            <person name="Mohindra V."/>
            <person name="Chowdhury L.M."/>
            <person name="Lal K."/>
            <person name="Jena J.K."/>
        </authorList>
    </citation>
    <scope>NUCLEOTIDE SEQUENCE [LARGE SCALE GENOMIC DNA]</scope>
    <source>
        <strain evidence="11">CM1030</strain>
        <tissue evidence="11">Blood</tissue>
    </source>
</reference>
<evidence type="ECO:0000313" key="12">
    <source>
        <dbReference type="Proteomes" id="UP001529510"/>
    </source>
</evidence>
<comment type="caution">
    <text evidence="11">The sequence shown here is derived from an EMBL/GenBank/DDBJ whole genome shotgun (WGS) entry which is preliminary data.</text>
</comment>
<dbReference type="PROSITE" id="PS50878">
    <property type="entry name" value="RT_POL"/>
    <property type="match status" value="1"/>
</dbReference>
<evidence type="ECO:0000256" key="6">
    <source>
        <dbReference type="ARBA" id="ARBA00022759"/>
    </source>
</evidence>
<evidence type="ECO:0000313" key="11">
    <source>
        <dbReference type="EMBL" id="KAL0175487.1"/>
    </source>
</evidence>
<keyword evidence="12" id="KW-1185">Reference proteome</keyword>
<protein>
    <recommendedName>
        <fullName evidence="9">Gypsy retrotransposon integrase-like protein 1</fullName>
        <ecNumber evidence="2">3.1.26.4</ecNumber>
    </recommendedName>
</protein>
<name>A0ABD0PN87_CIRMR</name>
<dbReference type="InterPro" id="IPR000477">
    <property type="entry name" value="RT_dom"/>
</dbReference>
<comment type="similarity">
    <text evidence="1">Belongs to the beta type-B retroviral polymerase family. HERV class-II K(HML-2) pol subfamily.</text>
</comment>
<dbReference type="FunFam" id="3.30.70.270:FF:000003">
    <property type="entry name" value="Transposon Ty3-G Gag-Pol polyprotein"/>
    <property type="match status" value="1"/>
</dbReference>
<gene>
    <name evidence="11" type="ORF">M9458_027817</name>
</gene>
<evidence type="ECO:0000256" key="2">
    <source>
        <dbReference type="ARBA" id="ARBA00012180"/>
    </source>
</evidence>
<dbReference type="GO" id="GO:0003964">
    <property type="term" value="F:RNA-directed DNA polymerase activity"/>
    <property type="evidence" value="ECO:0007669"/>
    <property type="project" value="UniProtKB-KW"/>
</dbReference>
<dbReference type="Pfam" id="PF17921">
    <property type="entry name" value="Integrase_H2C2"/>
    <property type="match status" value="1"/>
</dbReference>
<organism evidence="11 12">
    <name type="scientific">Cirrhinus mrigala</name>
    <name type="common">Mrigala</name>
    <dbReference type="NCBI Taxonomy" id="683832"/>
    <lineage>
        <taxon>Eukaryota</taxon>
        <taxon>Metazoa</taxon>
        <taxon>Chordata</taxon>
        <taxon>Craniata</taxon>
        <taxon>Vertebrata</taxon>
        <taxon>Euteleostomi</taxon>
        <taxon>Actinopterygii</taxon>
        <taxon>Neopterygii</taxon>
        <taxon>Teleostei</taxon>
        <taxon>Ostariophysi</taxon>
        <taxon>Cypriniformes</taxon>
        <taxon>Cyprinidae</taxon>
        <taxon>Labeoninae</taxon>
        <taxon>Labeonini</taxon>
        <taxon>Cirrhinus</taxon>
    </lineage>
</organism>
<dbReference type="InterPro" id="IPR043502">
    <property type="entry name" value="DNA/RNA_pol_sf"/>
</dbReference>
<dbReference type="CDD" id="cd09274">
    <property type="entry name" value="RNase_HI_RT_Ty3"/>
    <property type="match status" value="1"/>
</dbReference>
<sequence>MPYGLSISPAVFQTFMNEVFREYLLRFVGIYIDDILIYSRNKAEHRQHVQQVLHKLREHQLFLKLEKCEFHQPSVQFLGYVISAEGVQMDQGKIQAIPGTVKELQRFLGFANFYRQFIRNYSIITAPLTSLQREVDASTTGIGAVLSQTACEPPPLHPCAYYSHKLTPAEQNYDVGNRELLAIKLALEECCHWLEGASHQFTILMTVHNHKNLQYLREAKRLNPRQARWALFFTRFNSKISYRPGTKNFYADALSHPYSTDTPLEPENIQPSDVILSPIIWDLENNIRHTTLQEPAPPECPEGKTYVPRSQRQYLLDTVHESPGSGHPGSRRTLSLLQARYWWPSMHWDTIRYVQSCSVCAMENWFHSPYHASSNFRGAHLHS</sequence>
<keyword evidence="4" id="KW-0548">Nucleotidyltransferase</keyword>
<keyword evidence="3" id="KW-0808">Transferase</keyword>
<evidence type="ECO:0000256" key="5">
    <source>
        <dbReference type="ARBA" id="ARBA00022722"/>
    </source>
</evidence>
<proteinExistence type="inferred from homology"/>
<dbReference type="PANTHER" id="PTHR37984">
    <property type="entry name" value="PROTEIN CBG26694"/>
    <property type="match status" value="1"/>
</dbReference>
<evidence type="ECO:0000256" key="4">
    <source>
        <dbReference type="ARBA" id="ARBA00022695"/>
    </source>
</evidence>
<dbReference type="Gene3D" id="3.30.70.270">
    <property type="match status" value="2"/>
</dbReference>
<dbReference type="InterPro" id="IPR050951">
    <property type="entry name" value="Retrovirus_Pol_polyprotein"/>
</dbReference>
<feature type="non-terminal residue" evidence="11">
    <location>
        <position position="383"/>
    </location>
</feature>
<dbReference type="AlphaFoldDB" id="A0ABD0PN87"/>
<evidence type="ECO:0000256" key="7">
    <source>
        <dbReference type="ARBA" id="ARBA00022801"/>
    </source>
</evidence>
<dbReference type="InterPro" id="IPR041373">
    <property type="entry name" value="RT_RNaseH"/>
</dbReference>
<evidence type="ECO:0000256" key="1">
    <source>
        <dbReference type="ARBA" id="ARBA00010879"/>
    </source>
</evidence>
<dbReference type="EC" id="3.1.26.4" evidence="2"/>
<dbReference type="InterPro" id="IPR041588">
    <property type="entry name" value="Integrase_H2C2"/>
</dbReference>
<dbReference type="Gene3D" id="1.10.340.70">
    <property type="match status" value="1"/>
</dbReference>
<evidence type="ECO:0000256" key="8">
    <source>
        <dbReference type="ARBA" id="ARBA00022918"/>
    </source>
</evidence>
<keyword evidence="7" id="KW-0378">Hydrolase</keyword>
<evidence type="ECO:0000256" key="3">
    <source>
        <dbReference type="ARBA" id="ARBA00022679"/>
    </source>
</evidence>
<dbReference type="Pfam" id="PF00078">
    <property type="entry name" value="RVT_1"/>
    <property type="match status" value="1"/>
</dbReference>
<keyword evidence="8" id="KW-0695">RNA-directed DNA polymerase</keyword>
<evidence type="ECO:0000256" key="9">
    <source>
        <dbReference type="ARBA" id="ARBA00039658"/>
    </source>
</evidence>
<dbReference type="EMBL" id="JAMKFB020000014">
    <property type="protein sequence ID" value="KAL0175487.1"/>
    <property type="molecule type" value="Genomic_DNA"/>
</dbReference>
<keyword evidence="5" id="KW-0540">Nuclease</keyword>
<dbReference type="Proteomes" id="UP001529510">
    <property type="component" value="Unassembled WGS sequence"/>
</dbReference>
<keyword evidence="6" id="KW-0255">Endonuclease</keyword>
<dbReference type="SUPFAM" id="SSF56672">
    <property type="entry name" value="DNA/RNA polymerases"/>
    <property type="match status" value="1"/>
</dbReference>
<evidence type="ECO:0000259" key="10">
    <source>
        <dbReference type="PROSITE" id="PS50878"/>
    </source>
</evidence>
<dbReference type="FunFam" id="1.10.340.70:FF:000001">
    <property type="entry name" value="Retrovirus-related Pol polyprotein from transposon gypsy-like Protein"/>
    <property type="match status" value="1"/>
</dbReference>
<dbReference type="CDD" id="cd01647">
    <property type="entry name" value="RT_LTR"/>
    <property type="match status" value="1"/>
</dbReference>
<dbReference type="Pfam" id="PF17917">
    <property type="entry name" value="RT_RNaseH"/>
    <property type="match status" value="1"/>
</dbReference>
<accession>A0ABD0PN87</accession>